<protein>
    <submittedName>
        <fullName evidence="2">Uncharacterized protein</fullName>
    </submittedName>
</protein>
<accession>A0A914R639</accession>
<evidence type="ECO:0000313" key="1">
    <source>
        <dbReference type="Proteomes" id="UP000887564"/>
    </source>
</evidence>
<reference evidence="2" key="1">
    <citation type="submission" date="2022-11" db="UniProtKB">
        <authorList>
            <consortium name="WormBaseParasite"/>
        </authorList>
    </citation>
    <scope>IDENTIFICATION</scope>
</reference>
<sequence length="79" mass="9133">MMITPTKRIALGRWQVHTESIALNNEVAKKCVTDSKKTISSFLKSLEIRNNSRPYEEFIFAILQDQQTQCTQKKKTTSK</sequence>
<dbReference type="WBParaSite" id="PEQ_0000013101-mRNA-1">
    <property type="protein sequence ID" value="PEQ_0000013101-mRNA-1"/>
    <property type="gene ID" value="PEQ_0000013101"/>
</dbReference>
<evidence type="ECO:0000313" key="2">
    <source>
        <dbReference type="WBParaSite" id="PEQ_0000013101-mRNA-1"/>
    </source>
</evidence>
<organism evidence="1 2">
    <name type="scientific">Parascaris equorum</name>
    <name type="common">Equine roundworm</name>
    <dbReference type="NCBI Taxonomy" id="6256"/>
    <lineage>
        <taxon>Eukaryota</taxon>
        <taxon>Metazoa</taxon>
        <taxon>Ecdysozoa</taxon>
        <taxon>Nematoda</taxon>
        <taxon>Chromadorea</taxon>
        <taxon>Rhabditida</taxon>
        <taxon>Spirurina</taxon>
        <taxon>Ascaridomorpha</taxon>
        <taxon>Ascaridoidea</taxon>
        <taxon>Ascarididae</taxon>
        <taxon>Parascaris</taxon>
    </lineage>
</organism>
<proteinExistence type="predicted"/>
<name>A0A914R639_PAREQ</name>
<keyword evidence="1" id="KW-1185">Reference proteome</keyword>
<dbReference type="AlphaFoldDB" id="A0A914R639"/>
<dbReference type="Proteomes" id="UP000887564">
    <property type="component" value="Unplaced"/>
</dbReference>